<gene>
    <name evidence="2" type="ORF">D9611_012065</name>
</gene>
<accession>A0A8H5AT24</accession>
<evidence type="ECO:0000256" key="1">
    <source>
        <dbReference type="SAM" id="Coils"/>
    </source>
</evidence>
<evidence type="ECO:0008006" key="4">
    <source>
        <dbReference type="Google" id="ProtNLM"/>
    </source>
</evidence>
<dbReference type="PANTHER" id="PTHR38926">
    <property type="entry name" value="F-BOX DOMAIN CONTAINING PROTEIN, EXPRESSED"/>
    <property type="match status" value="1"/>
</dbReference>
<dbReference type="EMBL" id="JAACJK010000230">
    <property type="protein sequence ID" value="KAF5310368.1"/>
    <property type="molecule type" value="Genomic_DNA"/>
</dbReference>
<evidence type="ECO:0000313" key="3">
    <source>
        <dbReference type="Proteomes" id="UP000541558"/>
    </source>
</evidence>
<proteinExistence type="predicted"/>
<dbReference type="AlphaFoldDB" id="A0A8H5AT24"/>
<protein>
    <recommendedName>
        <fullName evidence="4">F-box domain-containing protein</fullName>
    </recommendedName>
</protein>
<dbReference type="PANTHER" id="PTHR38926:SF5">
    <property type="entry name" value="F-BOX AND LEUCINE-RICH REPEAT PROTEIN 6"/>
    <property type="match status" value="1"/>
</dbReference>
<evidence type="ECO:0000313" key="2">
    <source>
        <dbReference type="EMBL" id="KAF5310368.1"/>
    </source>
</evidence>
<comment type="caution">
    <text evidence="2">The sequence shown here is derived from an EMBL/GenBank/DDBJ whole genome shotgun (WGS) entry which is preliminary data.</text>
</comment>
<keyword evidence="3" id="KW-1185">Reference proteome</keyword>
<reference evidence="2 3" key="1">
    <citation type="journal article" date="2020" name="ISME J.">
        <title>Uncovering the hidden diversity of litter-decomposition mechanisms in mushroom-forming fungi.</title>
        <authorList>
            <person name="Floudas D."/>
            <person name="Bentzer J."/>
            <person name="Ahren D."/>
            <person name="Johansson T."/>
            <person name="Persson P."/>
            <person name="Tunlid A."/>
        </authorList>
    </citation>
    <scope>NUCLEOTIDE SEQUENCE [LARGE SCALE GENOMIC DNA]</scope>
    <source>
        <strain evidence="2 3">CBS 175.51</strain>
    </source>
</reference>
<feature type="coiled-coil region" evidence="1">
    <location>
        <begin position="22"/>
        <end position="56"/>
    </location>
</feature>
<organism evidence="2 3">
    <name type="scientific">Ephemerocybe angulata</name>
    <dbReference type="NCBI Taxonomy" id="980116"/>
    <lineage>
        <taxon>Eukaryota</taxon>
        <taxon>Fungi</taxon>
        <taxon>Dikarya</taxon>
        <taxon>Basidiomycota</taxon>
        <taxon>Agaricomycotina</taxon>
        <taxon>Agaricomycetes</taxon>
        <taxon>Agaricomycetidae</taxon>
        <taxon>Agaricales</taxon>
        <taxon>Agaricineae</taxon>
        <taxon>Psathyrellaceae</taxon>
        <taxon>Ephemerocybe</taxon>
    </lineage>
</organism>
<dbReference type="Gene3D" id="3.80.10.10">
    <property type="entry name" value="Ribonuclease Inhibitor"/>
    <property type="match status" value="1"/>
</dbReference>
<keyword evidence="1" id="KW-0175">Coiled coil</keyword>
<dbReference type="InterPro" id="IPR032675">
    <property type="entry name" value="LRR_dom_sf"/>
</dbReference>
<dbReference type="SUPFAM" id="SSF52047">
    <property type="entry name" value="RNI-like"/>
    <property type="match status" value="1"/>
</dbReference>
<dbReference type="OrthoDB" id="3269400at2759"/>
<name>A0A8H5AT24_9AGAR</name>
<dbReference type="Proteomes" id="UP000541558">
    <property type="component" value="Unassembled WGS sequence"/>
</dbReference>
<sequence length="512" mass="57549">MPRRDDFYEFLNSNNVPSSSQAASVQQTIDGLSKRISKLQSQLDALEGQRQRHRAILSPVRRMPMEILGEIFALVLPDVLYPDDRRMLRHLGLVCKSWRNASLLAHRLWSGLRLCGPPEDGAYGRAVSWLTKSGALPKTLRYDGRGCQCTSEESEPCLSTNPELLRLLTTGPSLDHFEILCIGTTCFRNWIAAINSAKKSLSGPCPWDTLRSFRLECVYQEGQEVDELFAFKHLPSVTSLDIEPPADLVVGVEGDGDSMVAIPVKLLNQLTTFAIEFDWYGTEIFSLLENCKHLEILTITFGYRSTFFNERDPKLLGLARSRLVLPDVRKFSIGRSANITILKYLAMPALSNLDIDLDYYCGGVDKEFGTILHDFFNASNASENLRTLRMFKPELPAADLRHCLSNLPLLKELTLDGVEFGDKLFKTAKRNQDLVVNPNLPSLEHLKLLSLPRTYEYQSELQDFKKAKRYGPCNLTMSFQPSTTVGSCTPSQIHALKEAGVLLNFLPSQPEL</sequence>